<reference evidence="2" key="1">
    <citation type="journal article" date="2019" name="Int. J. Syst. Evol. Microbiol.">
        <title>The Global Catalogue of Microorganisms (GCM) 10K type strain sequencing project: providing services to taxonomists for standard genome sequencing and annotation.</title>
        <authorList>
            <consortium name="The Broad Institute Genomics Platform"/>
            <consortium name="The Broad Institute Genome Sequencing Center for Infectious Disease"/>
            <person name="Wu L."/>
            <person name="Ma J."/>
        </authorList>
    </citation>
    <scope>NUCLEOTIDE SEQUENCE [LARGE SCALE GENOMIC DNA]</scope>
    <source>
        <strain evidence="2">JCM 17106</strain>
    </source>
</reference>
<accession>A0ABP6USG4</accession>
<dbReference type="Proteomes" id="UP001500459">
    <property type="component" value="Unassembled WGS sequence"/>
</dbReference>
<evidence type="ECO:0000313" key="2">
    <source>
        <dbReference type="Proteomes" id="UP001500459"/>
    </source>
</evidence>
<proteinExistence type="predicted"/>
<evidence type="ECO:0000313" key="1">
    <source>
        <dbReference type="EMBL" id="GAA3517431.1"/>
    </source>
</evidence>
<dbReference type="RefSeq" id="WP_344929565.1">
    <property type="nucleotide sequence ID" value="NZ_BAABCW010000017.1"/>
</dbReference>
<name>A0ABP6USG4_9FLAO</name>
<dbReference type="EMBL" id="BAABCW010000017">
    <property type="protein sequence ID" value="GAA3517431.1"/>
    <property type="molecule type" value="Genomic_DNA"/>
</dbReference>
<sequence length="250" mass="29989">MGRWNTLHLFDVKKFYNDITPTLRGEKGCLDKDYVEFLSSYRTGGISKLERYELIKIIDISISKIIEISNQFDLSFTYHKIYNNIRSWDDQRKYLNENQYYYEFNAFFEYYIFKYCSDFSPYIACSKYGLLSNLDPKRNSVGYEILCILENYDNFFCSDGNGIVSWISIEDTEILSNCKEDFFSRYSYKDNDFSYLEGFMKFVEVATINELGLIRGQDVREWTLEKLPQFKLVQKGDWNHFKFKEVLIFR</sequence>
<organism evidence="1 2">
    <name type="scientific">Aquimarina addita</name>
    <dbReference type="NCBI Taxonomy" id="870485"/>
    <lineage>
        <taxon>Bacteria</taxon>
        <taxon>Pseudomonadati</taxon>
        <taxon>Bacteroidota</taxon>
        <taxon>Flavobacteriia</taxon>
        <taxon>Flavobacteriales</taxon>
        <taxon>Flavobacteriaceae</taxon>
        <taxon>Aquimarina</taxon>
    </lineage>
</organism>
<gene>
    <name evidence="1" type="ORF">GCM10022393_34450</name>
</gene>
<keyword evidence="2" id="KW-1185">Reference proteome</keyword>
<protein>
    <submittedName>
        <fullName evidence="1">Uncharacterized protein</fullName>
    </submittedName>
</protein>
<comment type="caution">
    <text evidence="1">The sequence shown here is derived from an EMBL/GenBank/DDBJ whole genome shotgun (WGS) entry which is preliminary data.</text>
</comment>